<keyword evidence="1" id="KW-0175">Coiled coil</keyword>
<name>A0A6G4ZD97_CLOPF</name>
<comment type="caution">
    <text evidence="2">The sequence shown here is derived from an EMBL/GenBank/DDBJ whole genome shotgun (WGS) entry which is preliminary data.</text>
</comment>
<protein>
    <submittedName>
        <fullName evidence="2">Uncharacterized protein</fullName>
    </submittedName>
</protein>
<sequence>MEKVKLDLILRYKYLMVLSPANGKVELKELEGDILKVKDIFNIECKDSANIKQITSCVVDKTNNCLLITLVSMNKLPVPIRGIRLFSQNLMKTLEEKRGKEFVENMIKRKSIFRMISVKEVQNLKLEKSEKKECIEEVQKNALMKNDEEVLIKDISIESLFKRIDELEKRIKKLEERDYLMNTSKEELGYMYEEMLCNDEDVNEENNEAFDKFDD</sequence>
<dbReference type="AlphaFoldDB" id="A0A6G4ZD97"/>
<reference evidence="2" key="1">
    <citation type="submission" date="2020-02" db="EMBL/GenBank/DDBJ databases">
        <title>Genomic Insights into the Phylogeny and Genetic Plasticity of the Human and Animal Enteric Pathogen Clostridium perfringens.</title>
        <authorList>
            <person name="Feng Y."/>
            <person name="Hu Y."/>
        </authorList>
    </citation>
    <scope>NUCLEOTIDE SEQUENCE</scope>
    <source>
        <strain evidence="2">CP-08</strain>
    </source>
</reference>
<proteinExistence type="predicted"/>
<evidence type="ECO:0000256" key="1">
    <source>
        <dbReference type="SAM" id="Coils"/>
    </source>
</evidence>
<gene>
    <name evidence="2" type="ORF">G6Z02_09525</name>
</gene>
<dbReference type="RefSeq" id="WP_164792260.1">
    <property type="nucleotide sequence ID" value="NZ_JAALNF010000003.1"/>
</dbReference>
<dbReference type="EMBL" id="JAALNF010000003">
    <property type="protein sequence ID" value="NGT90441.1"/>
    <property type="molecule type" value="Genomic_DNA"/>
</dbReference>
<evidence type="ECO:0000313" key="2">
    <source>
        <dbReference type="EMBL" id="NGT90441.1"/>
    </source>
</evidence>
<accession>A0A6G4ZD97</accession>
<feature type="coiled-coil region" evidence="1">
    <location>
        <begin position="121"/>
        <end position="177"/>
    </location>
</feature>
<organism evidence="2">
    <name type="scientific">Clostridium perfringens</name>
    <dbReference type="NCBI Taxonomy" id="1502"/>
    <lineage>
        <taxon>Bacteria</taxon>
        <taxon>Bacillati</taxon>
        <taxon>Bacillota</taxon>
        <taxon>Clostridia</taxon>
        <taxon>Eubacteriales</taxon>
        <taxon>Clostridiaceae</taxon>
        <taxon>Clostridium</taxon>
    </lineage>
</organism>